<sequence>HCLWILGNDKKLSKIGSFWDDLIHDAKHRKCFYNADEDEGLVKAMIKANKELDHLDNLLHESSMLFKSALWK</sequence>
<evidence type="ECO:0000313" key="1">
    <source>
        <dbReference type="EMBL" id="MCL7028207.1"/>
    </source>
</evidence>
<dbReference type="Proteomes" id="UP001177140">
    <property type="component" value="Unassembled WGS sequence"/>
</dbReference>
<organism evidence="1 2">
    <name type="scientific">Papaver nudicaule</name>
    <name type="common">Iceland poppy</name>
    <dbReference type="NCBI Taxonomy" id="74823"/>
    <lineage>
        <taxon>Eukaryota</taxon>
        <taxon>Viridiplantae</taxon>
        <taxon>Streptophyta</taxon>
        <taxon>Embryophyta</taxon>
        <taxon>Tracheophyta</taxon>
        <taxon>Spermatophyta</taxon>
        <taxon>Magnoliopsida</taxon>
        <taxon>Ranunculales</taxon>
        <taxon>Papaveraceae</taxon>
        <taxon>Papaveroideae</taxon>
        <taxon>Papaver</taxon>
    </lineage>
</organism>
<feature type="non-terminal residue" evidence="1">
    <location>
        <position position="1"/>
    </location>
</feature>
<keyword evidence="2" id="KW-1185">Reference proteome</keyword>
<reference evidence="1" key="1">
    <citation type="submission" date="2022-03" db="EMBL/GenBank/DDBJ databases">
        <title>A functionally conserved STORR gene fusion in Papaver species that diverged 16.8 million years ago.</title>
        <authorList>
            <person name="Catania T."/>
        </authorList>
    </citation>
    <scope>NUCLEOTIDE SEQUENCE</scope>
    <source>
        <strain evidence="1">S-191538</strain>
    </source>
</reference>
<gene>
    <name evidence="1" type="ORF">MKW94_012787</name>
</gene>
<evidence type="ECO:0000313" key="2">
    <source>
        <dbReference type="Proteomes" id="UP001177140"/>
    </source>
</evidence>
<comment type="caution">
    <text evidence="1">The sequence shown here is derived from an EMBL/GenBank/DDBJ whole genome shotgun (WGS) entry which is preliminary data.</text>
</comment>
<proteinExistence type="predicted"/>
<accession>A0AA41RX60</accession>
<dbReference type="EMBL" id="JAJJMA010076785">
    <property type="protein sequence ID" value="MCL7028207.1"/>
    <property type="molecule type" value="Genomic_DNA"/>
</dbReference>
<name>A0AA41RX60_PAPNU</name>
<feature type="non-terminal residue" evidence="1">
    <location>
        <position position="72"/>
    </location>
</feature>
<protein>
    <submittedName>
        <fullName evidence="1">Uncharacterized protein</fullName>
    </submittedName>
</protein>
<dbReference type="AlphaFoldDB" id="A0AA41RX60"/>